<dbReference type="eggNOG" id="ENOG5032YRS">
    <property type="taxonomic scope" value="Bacteria"/>
</dbReference>
<reference evidence="4 7" key="3">
    <citation type="submission" date="2019-04" db="EMBL/GenBank/DDBJ databases">
        <title>Comparative genomics of Aeromonas veronii strains pathogenic to fish.</title>
        <authorList>
            <person name="Cascarano M.C."/>
            <person name="Smyrli M."/>
            <person name="Katharios P."/>
        </authorList>
    </citation>
    <scope>NUCLEOTIDE SEQUENCE [LARGE SCALE GENOMIC DNA]</scope>
    <source>
        <strain evidence="4 7">XU1</strain>
    </source>
</reference>
<evidence type="ECO:0000256" key="1">
    <source>
        <dbReference type="SAM" id="Coils"/>
    </source>
</evidence>
<organism evidence="4 7">
    <name type="scientific">Aeromonas veronii</name>
    <dbReference type="NCBI Taxonomy" id="654"/>
    <lineage>
        <taxon>Bacteria</taxon>
        <taxon>Pseudomonadati</taxon>
        <taxon>Pseudomonadota</taxon>
        <taxon>Gammaproteobacteria</taxon>
        <taxon>Aeromonadales</taxon>
        <taxon>Aeromonadaceae</taxon>
        <taxon>Aeromonas</taxon>
    </lineage>
</organism>
<dbReference type="RefSeq" id="WP_005362971.1">
    <property type="nucleotide sequence ID" value="NZ_AP022281.1"/>
</dbReference>
<dbReference type="Proteomes" id="UP000323129">
    <property type="component" value="Unassembled WGS sequence"/>
</dbReference>
<dbReference type="EMBL" id="NQMC01000065">
    <property type="protein sequence ID" value="TYD41683.1"/>
    <property type="molecule type" value="Genomic_DNA"/>
</dbReference>
<protein>
    <submittedName>
        <fullName evidence="3">DNA repair protein</fullName>
    </submittedName>
    <submittedName>
        <fullName evidence="4">DUF2799 domain-containing protein</fullName>
    </submittedName>
</protein>
<name>A0A0T6P1I8_AERVE</name>
<dbReference type="Pfam" id="PF10973">
    <property type="entry name" value="DUF2799"/>
    <property type="match status" value="1"/>
</dbReference>
<evidence type="ECO:0000313" key="7">
    <source>
        <dbReference type="Proteomes" id="UP000309618"/>
    </source>
</evidence>
<dbReference type="Proteomes" id="UP000076809">
    <property type="component" value="Chromosome"/>
</dbReference>
<proteinExistence type="predicted"/>
<dbReference type="PROSITE" id="PS51257">
    <property type="entry name" value="PROKAR_LIPOPROTEIN"/>
    <property type="match status" value="1"/>
</dbReference>
<dbReference type="OrthoDB" id="5917215at2"/>
<dbReference type="Proteomes" id="UP000309618">
    <property type="component" value="Unassembled WGS sequence"/>
</dbReference>
<dbReference type="STRING" id="654.AMS64_04585"/>
<reference evidence="3 6" key="1">
    <citation type="journal article" date="2016" name="J. Clin. Microbiol.">
        <title>Detection and Whole-Genome Sequencing of Carbapenemase-Producing Aeromonas hydrophila Isolates from Routine Perirectal Surveillance Culture.</title>
        <authorList>
            <person name="Hughes H.Y."/>
            <person name="Conlan S.P."/>
            <person name="Lau A.F."/>
            <person name="Dekker J.P."/>
            <person name="Michelin A.V."/>
            <person name="Youn J.H."/>
            <person name="Henderson D.K."/>
            <person name="Frank K.M."/>
            <person name="Segre J.A."/>
            <person name="Palmore T.N."/>
        </authorList>
    </citation>
    <scope>NUCLEOTIDE SEQUENCE [LARGE SCALE GENOMIC DNA]</scope>
    <source>
        <strain evidence="3 6">AVNIH1</strain>
    </source>
</reference>
<dbReference type="EMBL" id="CP014774">
    <property type="protein sequence ID" value="ANB54070.1"/>
    <property type="molecule type" value="Genomic_DNA"/>
</dbReference>
<feature type="coiled-coil region" evidence="1">
    <location>
        <begin position="120"/>
        <end position="147"/>
    </location>
</feature>
<feature type="chain" id="PRO_5014523157" evidence="2">
    <location>
        <begin position="22"/>
        <end position="187"/>
    </location>
</feature>
<keyword evidence="2" id="KW-0732">Signal</keyword>
<evidence type="ECO:0000313" key="3">
    <source>
        <dbReference type="EMBL" id="ANB54070.1"/>
    </source>
</evidence>
<accession>A0A0T6P1I8</accession>
<dbReference type="KEGG" id="avo:AMS64_04585"/>
<gene>
    <name evidence="5" type="ORF">CJF24_17930</name>
    <name evidence="4" type="ORF">E8Q35_10520</name>
    <name evidence="3" type="ORF">WM43_16150</name>
</gene>
<feature type="signal peptide" evidence="2">
    <location>
        <begin position="1"/>
        <end position="21"/>
    </location>
</feature>
<keyword evidence="8" id="KW-1185">Reference proteome</keyword>
<evidence type="ECO:0000313" key="8">
    <source>
        <dbReference type="Proteomes" id="UP000323129"/>
    </source>
</evidence>
<dbReference type="InterPro" id="IPR021242">
    <property type="entry name" value="DUF2799"/>
</dbReference>
<evidence type="ECO:0000256" key="2">
    <source>
        <dbReference type="SAM" id="SignalP"/>
    </source>
</evidence>
<sequence>MSPKILLLTLPVLLAGCSALSEDECRTMSWYNLGYQDGSEGKTRQATRDYVSSCSEYGLKVDEAEWKRGYDKGLELYCIPELAYSKGKEGQAYLGVCPNDASFLKQYQRGYEEYKLAARLREISDELERTERDIDTLERSIRNETNTEQRDYYRAKRDRAIRHYESLRREYNRLRYPDRVIQFSFGG</sequence>
<evidence type="ECO:0000313" key="6">
    <source>
        <dbReference type="Proteomes" id="UP000076809"/>
    </source>
</evidence>
<evidence type="ECO:0000313" key="4">
    <source>
        <dbReference type="EMBL" id="THJ45503.1"/>
    </source>
</evidence>
<dbReference type="AlphaFoldDB" id="A0A0T6P1I8"/>
<dbReference type="EMBL" id="SSUX01000006">
    <property type="protein sequence ID" value="THJ45503.1"/>
    <property type="molecule type" value="Genomic_DNA"/>
</dbReference>
<evidence type="ECO:0000313" key="5">
    <source>
        <dbReference type="EMBL" id="TYD41683.1"/>
    </source>
</evidence>
<keyword evidence="1" id="KW-0175">Coiled coil</keyword>
<reference evidence="5 8" key="2">
    <citation type="submission" date="2017-08" db="EMBL/GenBank/DDBJ databases">
        <title>Aeromonas veronii bv sobria strain NS22 whole genome sequencing.</title>
        <authorList>
            <person name="Katharios P."/>
            <person name="Ha V.Q."/>
            <person name="Smyrli M."/>
        </authorList>
    </citation>
    <scope>NUCLEOTIDE SEQUENCE [LARGE SCALE GENOMIC DNA]</scope>
    <source>
        <strain evidence="5 8">NS22</strain>
    </source>
</reference>